<evidence type="ECO:0008006" key="3">
    <source>
        <dbReference type="Google" id="ProtNLM"/>
    </source>
</evidence>
<evidence type="ECO:0000313" key="1">
    <source>
        <dbReference type="EMBL" id="PWK28350.1"/>
    </source>
</evidence>
<comment type="caution">
    <text evidence="1">The sequence shown here is derived from an EMBL/GenBank/DDBJ whole genome shotgun (WGS) entry which is preliminary data.</text>
</comment>
<dbReference type="OrthoDB" id="828116at2"/>
<organism evidence="1 2">
    <name type="scientific">Arcicella aurantiaca</name>
    <dbReference type="NCBI Taxonomy" id="591202"/>
    <lineage>
        <taxon>Bacteria</taxon>
        <taxon>Pseudomonadati</taxon>
        <taxon>Bacteroidota</taxon>
        <taxon>Cytophagia</taxon>
        <taxon>Cytophagales</taxon>
        <taxon>Flectobacillaceae</taxon>
        <taxon>Arcicella</taxon>
    </lineage>
</organism>
<accession>A0A316EYH3</accession>
<name>A0A316EYH3_9BACT</name>
<reference evidence="1 2" key="1">
    <citation type="submission" date="2018-05" db="EMBL/GenBank/DDBJ databases">
        <title>Genomic Encyclopedia of Archaeal and Bacterial Type Strains, Phase II (KMG-II): from individual species to whole genera.</title>
        <authorList>
            <person name="Goeker M."/>
        </authorList>
    </citation>
    <scope>NUCLEOTIDE SEQUENCE [LARGE SCALE GENOMIC DNA]</scope>
    <source>
        <strain evidence="1 2">DSM 22214</strain>
    </source>
</reference>
<keyword evidence="2" id="KW-1185">Reference proteome</keyword>
<sequence length="53" mass="6303">MEKIRTRQEIATEFGITPKTLRVWFKKNNIILDGKSLISPATYKHIKEKFYGY</sequence>
<dbReference type="RefSeq" id="WP_158279520.1">
    <property type="nucleotide sequence ID" value="NZ_QGGO01000004.1"/>
</dbReference>
<dbReference type="AlphaFoldDB" id="A0A316EYH3"/>
<evidence type="ECO:0000313" key="2">
    <source>
        <dbReference type="Proteomes" id="UP000245489"/>
    </source>
</evidence>
<protein>
    <recommendedName>
        <fullName evidence="3">HTH merR-type domain-containing protein</fullName>
    </recommendedName>
</protein>
<proteinExistence type="predicted"/>
<gene>
    <name evidence="1" type="ORF">LV89_01134</name>
</gene>
<dbReference type="EMBL" id="QGGO01000004">
    <property type="protein sequence ID" value="PWK28350.1"/>
    <property type="molecule type" value="Genomic_DNA"/>
</dbReference>
<dbReference type="Proteomes" id="UP000245489">
    <property type="component" value="Unassembled WGS sequence"/>
</dbReference>